<dbReference type="InterPro" id="IPR008915">
    <property type="entry name" value="Peptidase_M50"/>
</dbReference>
<feature type="domain" description="PDZ" evidence="11">
    <location>
        <begin position="145"/>
        <end position="221"/>
    </location>
</feature>
<evidence type="ECO:0000256" key="5">
    <source>
        <dbReference type="ARBA" id="ARBA00022801"/>
    </source>
</evidence>
<reference evidence="12" key="1">
    <citation type="submission" date="2018-05" db="EMBL/GenBank/DDBJ databases">
        <authorList>
            <person name="Lanie J.A."/>
            <person name="Ng W.-L."/>
            <person name="Kazmierczak K.M."/>
            <person name="Andrzejewski T.M."/>
            <person name="Davidsen T.M."/>
            <person name="Wayne K.J."/>
            <person name="Tettelin H."/>
            <person name="Glass J.I."/>
            <person name="Rusch D."/>
            <person name="Podicherti R."/>
            <person name="Tsui H.-C.T."/>
            <person name="Winkler M.E."/>
        </authorList>
    </citation>
    <scope>NUCLEOTIDE SEQUENCE</scope>
</reference>
<evidence type="ECO:0000256" key="9">
    <source>
        <dbReference type="ARBA" id="ARBA00023136"/>
    </source>
</evidence>
<organism evidence="12">
    <name type="scientific">marine metagenome</name>
    <dbReference type="NCBI Taxonomy" id="408172"/>
    <lineage>
        <taxon>unclassified sequences</taxon>
        <taxon>metagenomes</taxon>
        <taxon>ecological metagenomes</taxon>
    </lineage>
</organism>
<dbReference type="Pfam" id="PF02163">
    <property type="entry name" value="Peptidase_M50"/>
    <property type="match status" value="2"/>
</dbReference>
<dbReference type="AlphaFoldDB" id="A0A381TCH8"/>
<dbReference type="SUPFAM" id="SSF50156">
    <property type="entry name" value="PDZ domain-like"/>
    <property type="match status" value="1"/>
</dbReference>
<protein>
    <recommendedName>
        <fullName evidence="11">PDZ domain-containing protein</fullName>
    </recommendedName>
</protein>
<dbReference type="Pfam" id="PF17820">
    <property type="entry name" value="PDZ_6"/>
    <property type="match status" value="1"/>
</dbReference>
<evidence type="ECO:0000313" key="12">
    <source>
        <dbReference type="EMBL" id="SVA13434.1"/>
    </source>
</evidence>
<dbReference type="InterPro" id="IPR041489">
    <property type="entry name" value="PDZ_6"/>
</dbReference>
<comment type="subcellular location">
    <subcellularLocation>
        <location evidence="2">Membrane</location>
        <topology evidence="2">Multi-pass membrane protein</topology>
    </subcellularLocation>
</comment>
<evidence type="ECO:0000256" key="2">
    <source>
        <dbReference type="ARBA" id="ARBA00004141"/>
    </source>
</evidence>
<feature type="transmembrane region" description="Helical" evidence="10">
    <location>
        <begin position="6"/>
        <end position="25"/>
    </location>
</feature>
<proteinExistence type="predicted"/>
<dbReference type="NCBIfam" id="TIGR00054">
    <property type="entry name" value="RIP metalloprotease RseP"/>
    <property type="match status" value="1"/>
</dbReference>
<evidence type="ECO:0000256" key="1">
    <source>
        <dbReference type="ARBA" id="ARBA00001947"/>
    </source>
</evidence>
<dbReference type="SMART" id="SM00228">
    <property type="entry name" value="PDZ"/>
    <property type="match status" value="1"/>
</dbReference>
<dbReference type="InterPro" id="IPR036034">
    <property type="entry name" value="PDZ_sf"/>
</dbReference>
<dbReference type="GO" id="GO:0006508">
    <property type="term" value="P:proteolysis"/>
    <property type="evidence" value="ECO:0007669"/>
    <property type="project" value="UniProtKB-KW"/>
</dbReference>
<dbReference type="InterPro" id="IPR004387">
    <property type="entry name" value="Pept_M50_Zn"/>
</dbReference>
<dbReference type="EMBL" id="UINC01004319">
    <property type="protein sequence ID" value="SVA13434.1"/>
    <property type="molecule type" value="Genomic_DNA"/>
</dbReference>
<dbReference type="CDD" id="cd06163">
    <property type="entry name" value="S2P-M50_PDZ_RseP-like"/>
    <property type="match status" value="1"/>
</dbReference>
<keyword evidence="5" id="KW-0378">Hydrolase</keyword>
<comment type="cofactor">
    <cofactor evidence="1">
        <name>Zn(2+)</name>
        <dbReference type="ChEBI" id="CHEBI:29105"/>
    </cofactor>
</comment>
<evidence type="ECO:0000259" key="11">
    <source>
        <dbReference type="SMART" id="SM00228"/>
    </source>
</evidence>
<keyword evidence="3" id="KW-0645">Protease</keyword>
<dbReference type="PANTHER" id="PTHR42837">
    <property type="entry name" value="REGULATOR OF SIGMA-E PROTEASE RSEP"/>
    <property type="match status" value="1"/>
</dbReference>
<dbReference type="Gene3D" id="2.30.42.10">
    <property type="match status" value="1"/>
</dbReference>
<evidence type="ECO:0000256" key="6">
    <source>
        <dbReference type="ARBA" id="ARBA00022833"/>
    </source>
</evidence>
<evidence type="ECO:0000256" key="3">
    <source>
        <dbReference type="ARBA" id="ARBA00022670"/>
    </source>
</evidence>
<name>A0A381TCH8_9ZZZZ</name>
<dbReference type="InterPro" id="IPR001478">
    <property type="entry name" value="PDZ"/>
</dbReference>
<dbReference type="GO" id="GO:0016020">
    <property type="term" value="C:membrane"/>
    <property type="evidence" value="ECO:0007669"/>
    <property type="project" value="UniProtKB-SubCell"/>
</dbReference>
<evidence type="ECO:0000256" key="10">
    <source>
        <dbReference type="SAM" id="Phobius"/>
    </source>
</evidence>
<feature type="transmembrane region" description="Helical" evidence="10">
    <location>
        <begin position="360"/>
        <end position="381"/>
    </location>
</feature>
<evidence type="ECO:0000256" key="4">
    <source>
        <dbReference type="ARBA" id="ARBA00022692"/>
    </source>
</evidence>
<keyword evidence="6" id="KW-0862">Zinc</keyword>
<sequence length="389" mass="42663">MIFLWATILVLGVLIFVHELGHYFAARSVGVRVERFSIGFPPRFLSFKSVDNGWDVRVFFYHRYQTKISWGPVFETHISKPGKIGSTTEYVLALIPLGGYVKMAGAIDESMDTAITHSPDELMSKSFFAKLWVLSAGVIMNILTAFVLFTGIAYVQGNPEVLDKPMIAEVQPDMPAEAAGLKPGDKITTVNDVLITSWSELQSIINKVPDTPITITLLRDTIKMKFSLTTSHYIVPRENGVDTLGVIGIIQEHVYHPITPGQAIISGYVGTLNSFGLIFLTFEMLSNGSASMKDLGGPILIAQLAGQSAQAGWAPLLTFMALISVNLGFINILPIPGLDGGHILIIMIESIIRRPLSIKARLTIQQVGMAFLLLLMVTVMFNDISRLLN</sequence>
<dbReference type="GO" id="GO:0004222">
    <property type="term" value="F:metalloendopeptidase activity"/>
    <property type="evidence" value="ECO:0007669"/>
    <property type="project" value="InterPro"/>
</dbReference>
<keyword evidence="7 10" id="KW-1133">Transmembrane helix</keyword>
<feature type="transmembrane region" description="Helical" evidence="10">
    <location>
        <begin position="131"/>
        <end position="155"/>
    </location>
</feature>
<accession>A0A381TCH8</accession>
<keyword evidence="9 10" id="KW-0472">Membrane</keyword>
<evidence type="ECO:0000256" key="8">
    <source>
        <dbReference type="ARBA" id="ARBA00023049"/>
    </source>
</evidence>
<keyword evidence="8" id="KW-0482">Metalloprotease</keyword>
<keyword evidence="4 10" id="KW-0812">Transmembrane</keyword>
<feature type="transmembrane region" description="Helical" evidence="10">
    <location>
        <begin position="263"/>
        <end position="285"/>
    </location>
</feature>
<gene>
    <name evidence="12" type="ORF">METZ01_LOCUS66288</name>
</gene>
<dbReference type="CDD" id="cd23081">
    <property type="entry name" value="cpPDZ_EcRseP-like"/>
    <property type="match status" value="1"/>
</dbReference>
<dbReference type="PANTHER" id="PTHR42837:SF2">
    <property type="entry name" value="MEMBRANE METALLOPROTEASE ARASP2, CHLOROPLASTIC-RELATED"/>
    <property type="match status" value="1"/>
</dbReference>
<evidence type="ECO:0000256" key="7">
    <source>
        <dbReference type="ARBA" id="ARBA00022989"/>
    </source>
</evidence>